<gene>
    <name evidence="1" type="ORF">V22_06140</name>
</gene>
<evidence type="ECO:0000313" key="2">
    <source>
        <dbReference type="Proteomes" id="UP000319976"/>
    </source>
</evidence>
<dbReference type="Proteomes" id="UP000319976">
    <property type="component" value="Chromosome"/>
</dbReference>
<dbReference type="RefSeq" id="WP_145259680.1">
    <property type="nucleotide sequence ID" value="NZ_CP036316.1"/>
</dbReference>
<dbReference type="AlphaFoldDB" id="A0A517T4T4"/>
<dbReference type="EMBL" id="CP036316">
    <property type="protein sequence ID" value="QDT63393.1"/>
    <property type="molecule type" value="Genomic_DNA"/>
</dbReference>
<reference evidence="1 2" key="1">
    <citation type="submission" date="2019-02" db="EMBL/GenBank/DDBJ databases">
        <title>Deep-cultivation of Planctomycetes and their phenomic and genomic characterization uncovers novel biology.</title>
        <authorList>
            <person name="Wiegand S."/>
            <person name="Jogler M."/>
            <person name="Boedeker C."/>
            <person name="Pinto D."/>
            <person name="Vollmers J."/>
            <person name="Rivas-Marin E."/>
            <person name="Kohn T."/>
            <person name="Peeters S.H."/>
            <person name="Heuer A."/>
            <person name="Rast P."/>
            <person name="Oberbeckmann S."/>
            <person name="Bunk B."/>
            <person name="Jeske O."/>
            <person name="Meyerdierks A."/>
            <person name="Storesund J.E."/>
            <person name="Kallscheuer N."/>
            <person name="Luecker S."/>
            <person name="Lage O.M."/>
            <person name="Pohl T."/>
            <person name="Merkel B.J."/>
            <person name="Hornburger P."/>
            <person name="Mueller R.-W."/>
            <person name="Bruemmer F."/>
            <person name="Labrenz M."/>
            <person name="Spormann A.M."/>
            <person name="Op den Camp H."/>
            <person name="Overmann J."/>
            <person name="Amann R."/>
            <person name="Jetten M.S.M."/>
            <person name="Mascher T."/>
            <person name="Medema M.H."/>
            <person name="Devos D.P."/>
            <person name="Kaster A.-K."/>
            <person name="Ovreas L."/>
            <person name="Rohde M."/>
            <person name="Galperin M.Y."/>
            <person name="Jogler C."/>
        </authorList>
    </citation>
    <scope>NUCLEOTIDE SEQUENCE [LARGE SCALE GENOMIC DNA]</scope>
    <source>
        <strain evidence="1 2">V22</strain>
    </source>
</reference>
<keyword evidence="2" id="KW-1185">Reference proteome</keyword>
<sequence length="109" mass="11594">MFQKFIVAGAMATGAAFFGMGDQAEAGHGHGPRPYIAPPVVNYGPSYGCSPRRNFYGGGGYYGNPYGGYYGAPRRGFNGYGYGYNPYGYGRGGSGLYIRSGNFALGIRR</sequence>
<name>A0A517T4T4_9PLAN</name>
<protein>
    <submittedName>
        <fullName evidence="1">Uncharacterized protein</fullName>
    </submittedName>
</protein>
<accession>A0A517T4T4</accession>
<proteinExistence type="predicted"/>
<dbReference type="KEGG" id="chya:V22_06140"/>
<evidence type="ECO:0000313" key="1">
    <source>
        <dbReference type="EMBL" id="QDT63393.1"/>
    </source>
</evidence>
<organism evidence="1 2">
    <name type="scientific">Calycomorphotria hydatis</name>
    <dbReference type="NCBI Taxonomy" id="2528027"/>
    <lineage>
        <taxon>Bacteria</taxon>
        <taxon>Pseudomonadati</taxon>
        <taxon>Planctomycetota</taxon>
        <taxon>Planctomycetia</taxon>
        <taxon>Planctomycetales</taxon>
        <taxon>Planctomycetaceae</taxon>
        <taxon>Calycomorphotria</taxon>
    </lineage>
</organism>